<dbReference type="InterPro" id="IPR008969">
    <property type="entry name" value="CarboxyPept-like_regulatory"/>
</dbReference>
<dbReference type="SUPFAM" id="SSF49464">
    <property type="entry name" value="Carboxypeptidase regulatory domain-like"/>
    <property type="match status" value="1"/>
</dbReference>
<dbReference type="OrthoDB" id="419320at2"/>
<name>A0A371RIU8_9PROT</name>
<dbReference type="GO" id="GO:0005509">
    <property type="term" value="F:calcium ion binding"/>
    <property type="evidence" value="ECO:0007669"/>
    <property type="project" value="InterPro"/>
</dbReference>
<evidence type="ECO:0000256" key="1">
    <source>
        <dbReference type="ARBA" id="ARBA00004613"/>
    </source>
</evidence>
<evidence type="ECO:0000256" key="3">
    <source>
        <dbReference type="ARBA" id="ARBA00022729"/>
    </source>
</evidence>
<dbReference type="GO" id="GO:0005576">
    <property type="term" value="C:extracellular region"/>
    <property type="evidence" value="ECO:0007669"/>
    <property type="project" value="UniProtKB-SubCell"/>
</dbReference>
<keyword evidence="2" id="KW-0964">Secreted</keyword>
<sequence>MATNSAYAQLVLELINRYRLDPAGEYDRLINSNGQAVQSNIQSALNYFGVDLEALEDQLDDASPVAPLAWNANLAAAALTHSELMIEYDQQSHRVQNSNGNYVEPGLGDRISDAGYTGWSNLAENIYAYAKDPLHGHAGFVIDWGFDAGDNSGNFQSNGDGIQDPPGHRINILSANYTEIGISFVAENNSSTDVGPFVTTQNFGNRFSYDPQVLGVVINDQDGDAFYDIGEGLGGVTVTLTGSNGTYTTTTADAGGYQLEVPAGSYEITFSGGSLGGIVTKSVSISGQNVKVDARADEAEGAVATPTSGNDNLMGTMGDDMISLLGGHDRYDGLAGNDTIYGNGGSDTIFGGDGSDIIYGGNGNNVIYGDGPPTAVSAESPGAAPAPLSEEIASDEITQMLIDAGLYGKDGLPSLQEDPIPLVEYFDPETFLI</sequence>
<evidence type="ECO:0008006" key="8">
    <source>
        <dbReference type="Google" id="ProtNLM"/>
    </source>
</evidence>
<dbReference type="Pfam" id="PF00188">
    <property type="entry name" value="CAP"/>
    <property type="match status" value="1"/>
</dbReference>
<evidence type="ECO:0000259" key="5">
    <source>
        <dbReference type="Pfam" id="PF17210"/>
    </source>
</evidence>
<dbReference type="InterPro" id="IPR033764">
    <property type="entry name" value="Sdr_B"/>
</dbReference>
<dbReference type="PROSITE" id="PS00330">
    <property type="entry name" value="HEMOLYSIN_CALCIUM"/>
    <property type="match status" value="1"/>
</dbReference>
<dbReference type="EMBL" id="QUQO01000001">
    <property type="protein sequence ID" value="RFB05361.1"/>
    <property type="molecule type" value="Genomic_DNA"/>
</dbReference>
<evidence type="ECO:0000256" key="2">
    <source>
        <dbReference type="ARBA" id="ARBA00022525"/>
    </source>
</evidence>
<dbReference type="SUPFAM" id="SSF55797">
    <property type="entry name" value="PR-1-like"/>
    <property type="match status" value="1"/>
</dbReference>
<dbReference type="SUPFAM" id="SSF51120">
    <property type="entry name" value="beta-Roll"/>
    <property type="match status" value="1"/>
</dbReference>
<reference evidence="6 7" key="1">
    <citation type="submission" date="2018-08" db="EMBL/GenBank/DDBJ databases">
        <title>Parvularcula sp. SM1705, isolated from surface water of the South Sea China.</title>
        <authorList>
            <person name="Sun L."/>
        </authorList>
    </citation>
    <scope>NUCLEOTIDE SEQUENCE [LARGE SCALE GENOMIC DNA]</scope>
    <source>
        <strain evidence="6 7">SM1705</strain>
    </source>
</reference>
<evidence type="ECO:0000259" key="4">
    <source>
        <dbReference type="Pfam" id="PF00188"/>
    </source>
</evidence>
<comment type="caution">
    <text evidence="6">The sequence shown here is derived from an EMBL/GenBank/DDBJ whole genome shotgun (WGS) entry which is preliminary data.</text>
</comment>
<dbReference type="Proteomes" id="UP000264589">
    <property type="component" value="Unassembled WGS sequence"/>
</dbReference>
<dbReference type="PANTHER" id="PTHR31157">
    <property type="entry name" value="SCP DOMAIN-CONTAINING PROTEIN"/>
    <property type="match status" value="1"/>
</dbReference>
<dbReference type="Gene3D" id="2.150.10.10">
    <property type="entry name" value="Serralysin-like metalloprotease, C-terminal"/>
    <property type="match status" value="1"/>
</dbReference>
<keyword evidence="7" id="KW-1185">Reference proteome</keyword>
<evidence type="ECO:0000313" key="7">
    <source>
        <dbReference type="Proteomes" id="UP000264589"/>
    </source>
</evidence>
<dbReference type="Pfam" id="PF17210">
    <property type="entry name" value="SdrD_B"/>
    <property type="match status" value="1"/>
</dbReference>
<comment type="subcellular location">
    <subcellularLocation>
        <location evidence="1">Secreted</location>
    </subcellularLocation>
</comment>
<dbReference type="RefSeq" id="WP_116391993.1">
    <property type="nucleotide sequence ID" value="NZ_QUQO01000001.1"/>
</dbReference>
<keyword evidence="3" id="KW-0732">Signal</keyword>
<feature type="domain" description="SD-repeat containing protein B" evidence="5">
    <location>
        <begin position="216"/>
        <end position="305"/>
    </location>
</feature>
<dbReference type="PANTHER" id="PTHR31157:SF1">
    <property type="entry name" value="SCP DOMAIN-CONTAINING PROTEIN"/>
    <property type="match status" value="1"/>
</dbReference>
<dbReference type="InterPro" id="IPR014044">
    <property type="entry name" value="CAP_dom"/>
</dbReference>
<dbReference type="Gene3D" id="3.40.33.10">
    <property type="entry name" value="CAP"/>
    <property type="match status" value="1"/>
</dbReference>
<dbReference type="Pfam" id="PF00353">
    <property type="entry name" value="HemolysinCabind"/>
    <property type="match status" value="2"/>
</dbReference>
<dbReference type="InParanoid" id="A0A371RIU8"/>
<dbReference type="InterPro" id="IPR011049">
    <property type="entry name" value="Serralysin-like_metalloprot_C"/>
</dbReference>
<dbReference type="PRINTS" id="PR00313">
    <property type="entry name" value="CABNDNGRPT"/>
</dbReference>
<dbReference type="InterPro" id="IPR018511">
    <property type="entry name" value="Hemolysin-typ_Ca-bd_CS"/>
</dbReference>
<dbReference type="AlphaFoldDB" id="A0A371RIU8"/>
<feature type="domain" description="SCP" evidence="4">
    <location>
        <begin position="12"/>
        <end position="203"/>
    </location>
</feature>
<protein>
    <recommendedName>
        <fullName evidence="8">SCP domain-containing protein</fullName>
    </recommendedName>
</protein>
<evidence type="ECO:0000313" key="6">
    <source>
        <dbReference type="EMBL" id="RFB05361.1"/>
    </source>
</evidence>
<dbReference type="InterPro" id="IPR001343">
    <property type="entry name" value="Hemolysn_Ca-bd"/>
</dbReference>
<proteinExistence type="predicted"/>
<dbReference type="InterPro" id="IPR035940">
    <property type="entry name" value="CAP_sf"/>
</dbReference>
<organism evidence="6 7">
    <name type="scientific">Parvularcula marina</name>
    <dbReference type="NCBI Taxonomy" id="2292771"/>
    <lineage>
        <taxon>Bacteria</taxon>
        <taxon>Pseudomonadati</taxon>
        <taxon>Pseudomonadota</taxon>
        <taxon>Alphaproteobacteria</taxon>
        <taxon>Parvularculales</taxon>
        <taxon>Parvularculaceae</taxon>
        <taxon>Parvularcula</taxon>
    </lineage>
</organism>
<gene>
    <name evidence="6" type="ORF">DX908_08880</name>
</gene>
<accession>A0A371RIU8</accession>